<accession>A0A8K0KRQ5</accession>
<dbReference type="OrthoDB" id="7375156at2759"/>
<dbReference type="EMBL" id="KZ312451">
    <property type="protein sequence ID" value="KAG8240361.1"/>
    <property type="molecule type" value="Genomic_DNA"/>
</dbReference>
<feature type="region of interest" description="Disordered" evidence="1">
    <location>
        <begin position="227"/>
        <end position="248"/>
    </location>
</feature>
<name>A0A8K0KRQ5_LADFU</name>
<evidence type="ECO:0000313" key="3">
    <source>
        <dbReference type="Proteomes" id="UP000792457"/>
    </source>
</evidence>
<organism evidence="2 3">
    <name type="scientific">Ladona fulva</name>
    <name type="common">Scarce chaser dragonfly</name>
    <name type="synonym">Libellula fulva</name>
    <dbReference type="NCBI Taxonomy" id="123851"/>
    <lineage>
        <taxon>Eukaryota</taxon>
        <taxon>Metazoa</taxon>
        <taxon>Ecdysozoa</taxon>
        <taxon>Arthropoda</taxon>
        <taxon>Hexapoda</taxon>
        <taxon>Insecta</taxon>
        <taxon>Pterygota</taxon>
        <taxon>Palaeoptera</taxon>
        <taxon>Odonata</taxon>
        <taxon>Epiprocta</taxon>
        <taxon>Anisoptera</taxon>
        <taxon>Libelluloidea</taxon>
        <taxon>Libellulidae</taxon>
        <taxon>Ladona</taxon>
    </lineage>
</organism>
<feature type="non-terminal residue" evidence="2">
    <location>
        <position position="248"/>
    </location>
</feature>
<keyword evidence="3" id="KW-1185">Reference proteome</keyword>
<protein>
    <submittedName>
        <fullName evidence="2">Uncharacterized protein</fullName>
    </submittedName>
</protein>
<dbReference type="GO" id="GO:0030141">
    <property type="term" value="C:secretory granule"/>
    <property type="evidence" value="ECO:0007669"/>
    <property type="project" value="InterPro"/>
</dbReference>
<reference evidence="2" key="2">
    <citation type="submission" date="2017-10" db="EMBL/GenBank/DDBJ databases">
        <title>Ladona fulva Genome sequencing and assembly.</title>
        <authorList>
            <person name="Murali S."/>
            <person name="Richards S."/>
            <person name="Bandaranaike D."/>
            <person name="Bellair M."/>
            <person name="Blankenburg K."/>
            <person name="Chao H."/>
            <person name="Dinh H."/>
            <person name="Doddapaneni H."/>
            <person name="Dugan-Rocha S."/>
            <person name="Elkadiri S."/>
            <person name="Gnanaolivu R."/>
            <person name="Hernandez B."/>
            <person name="Skinner E."/>
            <person name="Javaid M."/>
            <person name="Lee S."/>
            <person name="Li M."/>
            <person name="Ming W."/>
            <person name="Munidasa M."/>
            <person name="Muniz J."/>
            <person name="Nguyen L."/>
            <person name="Hughes D."/>
            <person name="Osuji N."/>
            <person name="Pu L.-L."/>
            <person name="Puazo M."/>
            <person name="Qu C."/>
            <person name="Quiroz J."/>
            <person name="Raj R."/>
            <person name="Weissenberger G."/>
            <person name="Xin Y."/>
            <person name="Zou X."/>
            <person name="Han Y."/>
            <person name="Worley K."/>
            <person name="Muzny D."/>
            <person name="Gibbs R."/>
        </authorList>
    </citation>
    <scope>NUCLEOTIDE SEQUENCE</scope>
    <source>
        <strain evidence="2">Sampled in the wild</strain>
    </source>
</reference>
<feature type="non-terminal residue" evidence="2">
    <location>
        <position position="1"/>
    </location>
</feature>
<reference evidence="2" key="1">
    <citation type="submission" date="2013-04" db="EMBL/GenBank/DDBJ databases">
        <authorList>
            <person name="Qu J."/>
            <person name="Murali S.C."/>
            <person name="Bandaranaike D."/>
            <person name="Bellair M."/>
            <person name="Blankenburg K."/>
            <person name="Chao H."/>
            <person name="Dinh H."/>
            <person name="Doddapaneni H."/>
            <person name="Downs B."/>
            <person name="Dugan-Rocha S."/>
            <person name="Elkadiri S."/>
            <person name="Gnanaolivu R.D."/>
            <person name="Hernandez B."/>
            <person name="Javaid M."/>
            <person name="Jayaseelan J.C."/>
            <person name="Lee S."/>
            <person name="Li M."/>
            <person name="Ming W."/>
            <person name="Munidasa M."/>
            <person name="Muniz J."/>
            <person name="Nguyen L."/>
            <person name="Ongeri F."/>
            <person name="Osuji N."/>
            <person name="Pu L.-L."/>
            <person name="Puazo M."/>
            <person name="Qu C."/>
            <person name="Quiroz J."/>
            <person name="Raj R."/>
            <person name="Weissenberger G."/>
            <person name="Xin Y."/>
            <person name="Zou X."/>
            <person name="Han Y."/>
            <person name="Richards S."/>
            <person name="Worley K."/>
            <person name="Muzny D."/>
            <person name="Gibbs R."/>
        </authorList>
    </citation>
    <scope>NUCLEOTIDE SEQUENCE</scope>
    <source>
        <strain evidence="2">Sampled in the wild</strain>
    </source>
</reference>
<dbReference type="AlphaFoldDB" id="A0A8K0KRQ5"/>
<comment type="caution">
    <text evidence="2">The sequence shown here is derived from an EMBL/GenBank/DDBJ whole genome shotgun (WGS) entry which is preliminary data.</text>
</comment>
<dbReference type="PANTHER" id="PTHR46106">
    <property type="entry name" value="IA-2 PROTEIN TYROSINE PHOSPHATASE, ISOFORM C"/>
    <property type="match status" value="1"/>
</dbReference>
<proteinExistence type="predicted"/>
<dbReference type="GO" id="GO:0051046">
    <property type="term" value="P:regulation of secretion"/>
    <property type="evidence" value="ECO:0007669"/>
    <property type="project" value="TreeGrafter"/>
</dbReference>
<dbReference type="InterPro" id="IPR033522">
    <property type="entry name" value="IA-2/IA-2_beta"/>
</dbReference>
<sequence>FSQSLCDDRLEWCFDDFAFGRCVPLYGEIDQENFYRHDLNRKALHGLEREMKRLFSLGYRWSHAYTQCTLQALLQSYKYTSFLVCVLISMKIRAIALFASKLSLVRIALAHRGIMCACGLVHAFANVFVVIPNSVEYDPGMCNSLADQDLQGALKAIEGDEQFEFCLLPYVVDVHDRLLEVSFTPSASDPHTEFADEVYFPPMREEEAAAAAVEAMLEEEAAAAAVRAAASHARPHSPPRSLLAPNSD</sequence>
<evidence type="ECO:0000313" key="2">
    <source>
        <dbReference type="EMBL" id="KAG8240361.1"/>
    </source>
</evidence>
<dbReference type="GO" id="GO:0045202">
    <property type="term" value="C:synapse"/>
    <property type="evidence" value="ECO:0007669"/>
    <property type="project" value="TreeGrafter"/>
</dbReference>
<evidence type="ECO:0000256" key="1">
    <source>
        <dbReference type="SAM" id="MobiDB-lite"/>
    </source>
</evidence>
<dbReference type="Proteomes" id="UP000792457">
    <property type="component" value="Unassembled WGS sequence"/>
</dbReference>
<dbReference type="PANTHER" id="PTHR46106:SF4">
    <property type="entry name" value="IA-2 PROTEIN TYROSINE PHOSPHATASE, ISOFORM C"/>
    <property type="match status" value="1"/>
</dbReference>
<gene>
    <name evidence="2" type="ORF">J437_LFUL002502</name>
</gene>